<dbReference type="SUPFAM" id="SSF47336">
    <property type="entry name" value="ACP-like"/>
    <property type="match status" value="1"/>
</dbReference>
<dbReference type="InterPro" id="IPR009081">
    <property type="entry name" value="PP-bd_ACP"/>
</dbReference>
<dbReference type="RefSeq" id="WP_088707877.1">
    <property type="nucleotide sequence ID" value="NZ_LSTO01000001.1"/>
</dbReference>
<sequence>MAIKHEEAGRAWQLVRETVEAVLGRAVPHGDGGTPLADLDIDSLALVNIIVRLDEIAGGRLALLSDGMAPPATLGDLVKFVQEAAFEATA</sequence>
<protein>
    <recommendedName>
        <fullName evidence="1">Carrier domain-containing protein</fullName>
    </recommendedName>
</protein>
<feature type="domain" description="Carrier" evidence="1">
    <location>
        <begin position="14"/>
        <end position="55"/>
    </location>
</feature>
<proteinExistence type="predicted"/>
<keyword evidence="3" id="KW-1185">Reference proteome</keyword>
<dbReference type="InterPro" id="IPR036736">
    <property type="entry name" value="ACP-like_sf"/>
</dbReference>
<dbReference type="AlphaFoldDB" id="A0A254TK94"/>
<dbReference type="Pfam" id="PF00550">
    <property type="entry name" value="PP-binding"/>
    <property type="match status" value="1"/>
</dbReference>
<name>A0A254TK94_9BURK</name>
<dbReference type="Proteomes" id="UP000197535">
    <property type="component" value="Unassembled WGS sequence"/>
</dbReference>
<evidence type="ECO:0000313" key="2">
    <source>
        <dbReference type="EMBL" id="OWW21023.1"/>
    </source>
</evidence>
<dbReference type="EMBL" id="LSTO01000001">
    <property type="protein sequence ID" value="OWW21023.1"/>
    <property type="molecule type" value="Genomic_DNA"/>
</dbReference>
<gene>
    <name evidence="2" type="ORF">AYR66_17625</name>
</gene>
<evidence type="ECO:0000313" key="3">
    <source>
        <dbReference type="Proteomes" id="UP000197535"/>
    </source>
</evidence>
<organism evidence="2 3">
    <name type="scientific">Noviherbaspirillum denitrificans</name>
    <dbReference type="NCBI Taxonomy" id="1968433"/>
    <lineage>
        <taxon>Bacteria</taxon>
        <taxon>Pseudomonadati</taxon>
        <taxon>Pseudomonadota</taxon>
        <taxon>Betaproteobacteria</taxon>
        <taxon>Burkholderiales</taxon>
        <taxon>Oxalobacteraceae</taxon>
        <taxon>Noviherbaspirillum</taxon>
    </lineage>
</organism>
<accession>A0A254TK94</accession>
<comment type="caution">
    <text evidence="2">The sequence shown here is derived from an EMBL/GenBank/DDBJ whole genome shotgun (WGS) entry which is preliminary data.</text>
</comment>
<reference evidence="2 3" key="1">
    <citation type="submission" date="2016-02" db="EMBL/GenBank/DDBJ databases">
        <authorList>
            <person name="Wen L."/>
            <person name="He K."/>
            <person name="Yang H."/>
        </authorList>
    </citation>
    <scope>NUCLEOTIDE SEQUENCE [LARGE SCALE GENOMIC DNA]</scope>
    <source>
        <strain evidence="2 3">TSA40</strain>
    </source>
</reference>
<dbReference type="Gene3D" id="1.10.1200.10">
    <property type="entry name" value="ACP-like"/>
    <property type="match status" value="1"/>
</dbReference>
<evidence type="ECO:0000259" key="1">
    <source>
        <dbReference type="Pfam" id="PF00550"/>
    </source>
</evidence>